<evidence type="ECO:0000313" key="4">
    <source>
        <dbReference type="EMBL" id="ECV9656740.1"/>
    </source>
</evidence>
<dbReference type="SUPFAM" id="SSF51126">
    <property type="entry name" value="Pectin lyase-like"/>
    <property type="match status" value="1"/>
</dbReference>
<dbReference type="Pfam" id="PF05860">
    <property type="entry name" value="TPS"/>
    <property type="match status" value="1"/>
</dbReference>
<feature type="compositionally biased region" description="Low complexity" evidence="1">
    <location>
        <begin position="1240"/>
        <end position="1249"/>
    </location>
</feature>
<feature type="compositionally biased region" description="Low complexity" evidence="1">
    <location>
        <begin position="1858"/>
        <end position="1873"/>
    </location>
</feature>
<accession>A0A698FU54</accession>
<feature type="compositionally biased region" description="Polar residues" evidence="1">
    <location>
        <begin position="1348"/>
        <end position="1363"/>
    </location>
</feature>
<evidence type="ECO:0000256" key="2">
    <source>
        <dbReference type="SAM" id="SignalP"/>
    </source>
</evidence>
<evidence type="ECO:0000256" key="1">
    <source>
        <dbReference type="SAM" id="MobiDB-lite"/>
    </source>
</evidence>
<organism evidence="4">
    <name type="scientific">Campylobacter jejuni</name>
    <dbReference type="NCBI Taxonomy" id="197"/>
    <lineage>
        <taxon>Bacteria</taxon>
        <taxon>Pseudomonadati</taxon>
        <taxon>Campylobacterota</taxon>
        <taxon>Epsilonproteobacteria</taxon>
        <taxon>Campylobacterales</taxon>
        <taxon>Campylobacteraceae</taxon>
        <taxon>Campylobacter</taxon>
    </lineage>
</organism>
<feature type="region of interest" description="Disordered" evidence="1">
    <location>
        <begin position="1798"/>
        <end position="1817"/>
    </location>
</feature>
<keyword evidence="2" id="KW-0732">Signal</keyword>
<dbReference type="Gene3D" id="2.160.20.10">
    <property type="entry name" value="Single-stranded right-handed beta-helix, Pectin lyase-like"/>
    <property type="match status" value="1"/>
</dbReference>
<proteinExistence type="predicted"/>
<feature type="compositionally biased region" description="Polar residues" evidence="1">
    <location>
        <begin position="1844"/>
        <end position="1857"/>
    </location>
</feature>
<dbReference type="InterPro" id="IPR012334">
    <property type="entry name" value="Pectin_lyas_fold"/>
</dbReference>
<sequence>MEINKKKIIRMSLNLTLLSALFPCVLLSADLRQRDGNVIVSRTADLTQSSNKTDVINIKNPNQNGVSHNQFDEFSVKDGVIFNNSLKDGNSQIGGWVERNPNLKQNANTIINEILSKQASGINGAVEVFGQSANLIFANENGFSVNGAAFLNTKGVTLSTGKFNGNFAEVTSNGRVAIGEKGVMVDGDYFNVISRGIDIAGSIAHYQKGKNLSNINFIAGLNKVDLNTANNPKILESKQKDEKIDYGIDGKYLGSMYANTVTLVSTEEGVGVRHSGVIRGIEDVIVKVKDKAEFQAIGVNANGSVKIDAKDIKTSLINADKIDLKASGKVTNEGLYKGKQIQINANNFENAKQVNFSQETKDIFDVNQETSKIYADNLALNTLDKTSNFGFINALNDIKVDTNSFDNQGEISANKDISLTLNDDTFANSGKILSQKDIQIQANKDLTLNHGNLYAQNLLHIKSLNDLNINSKLENASSINLDAKNIHVKNLVASGKELNLHADENLINDGYLFSNNNLKAQATTLTNNSTFNSLNDLYLDANTINNNALIFANKDVNIEANILNNNANLTGSLESSTEHSQGFGQVDYGDTAFKRWNMDVGVSDIVKYNNLLDSKQASIQAGRNVNINTQSQDNARQINNSGKILAQGDIVSFGNIDNKSLSKEVSIKEVLEQIKVDGFFAKEYLGSWNTNSTYYFVDHESLLDALRYFSTTQAKNHQRESAWNALKDAAAKNSTLNQYFSLLFGADYASKRFVPDQKEWNLDAKIVFKAKSEALIASKGKLDLNAKEYNQGLVSTLDKNFALVESDLKKATNSRDLILNSIPDLINSGLFTLENKTKNDITYEYTTNTSIVDENEYFGFSSILDEFKNKNVNKFNVIGDSFFENQLINAMYANALQSNAKLSKEEIKRLLKNGAEYANANGLNLGQGLIKNKAVDKDMILYVLIKQNGKNVMAPMLYLSEETIANNQINSNLAGKSSVNINAETFNSLLGGVTSDGKISITADNKINLHSSSLNGESVNLNANNVNIDTVLGIDEKGSYSSIKKGEIKGNSAVSIDSVNDLNIKNSDISTSANDSKIALESQNGNVNITNDYSRSSSFEQVNTDKQKSNIATTTEGVLNANINGANVEITSNKDVNIIGSNINADFKIDINANNVNIKDAHENSKVETNSIYLSPVELTYKNTDLEISKSVGSTLNSKGDININTNSNIAITGSTLQADKSANLNGNNITIENGENKISSSSHSSTSSIAGYRQSSANTESSLASSSKIQSDNLNLNAQKNANIKGSELSGSEIDIKADKVDFAAGENKTHTESDSIAFGVFANANLELAGNGLVLDYNFAQDKTSITTTKDSNGRSGSDSLGSGEIGLEISKNRTVSDELSHTSNTIKGANININANNTLDIGGANFEADKDINLKAGDIASSKYEDVKTENSTGFSLYAKEVIEAGSPIASVINQSVQNAAAEKQNLGINYGIVASQVLANAGNLFTSNLISADSKQTVGLKFNHDKSENSSENISKMNAGGNLNLESTKGNIVLNGVEAKGDRININAKGDVVLNAAKSKNLSSDTSLEIAASNKQIAGYHLIDGGTVSGGVEGYASASHSKTNETKFTNTNLDANNININTGKDFALNGANVKASNDAALNIGGNLEVNSLADSLNSQKYSALLDASGTGGLSSNHVVTGSLSGTLGIGYGKTDKVTVATQSGISAGNEISGNVNGDLNLKGGILNSDSQKGNLTVNGQVTNSEVSIHEKSDGATVRFSGGADKSFAAVVDIDDHISKEGGVNSAVNIGINNKDYGISKDTQNTTKTQDNSWAGGTINLDSSISKIKDGISKITGSKSTSEQPSSQPSNLDHSSNQQPSNQASNQPSNDGPYINESTNTTRL</sequence>
<feature type="region of interest" description="Disordered" evidence="1">
    <location>
        <begin position="1348"/>
        <end position="1367"/>
    </location>
</feature>
<dbReference type="InterPro" id="IPR008638">
    <property type="entry name" value="FhaB/CdiA-like_TPS"/>
</dbReference>
<protein>
    <submittedName>
        <fullName evidence="4">Filamentous hemagglutinin N-terminal domain-containing protein</fullName>
    </submittedName>
</protein>
<dbReference type="InterPro" id="IPR011050">
    <property type="entry name" value="Pectin_lyase_fold/virulence"/>
</dbReference>
<dbReference type="InterPro" id="IPR025157">
    <property type="entry name" value="Hemagglutinin_rpt"/>
</dbReference>
<name>A0A698FU54_CAMJU</name>
<gene>
    <name evidence="4" type="ORF">F2N06_01785</name>
</gene>
<feature type="chain" id="PRO_5025370027" evidence="2">
    <location>
        <begin position="29"/>
        <end position="1887"/>
    </location>
</feature>
<feature type="region of interest" description="Disordered" evidence="1">
    <location>
        <begin position="1233"/>
        <end position="1254"/>
    </location>
</feature>
<dbReference type="Pfam" id="PF13332">
    <property type="entry name" value="Fil_haemagg_2"/>
    <property type="match status" value="3"/>
</dbReference>
<feature type="compositionally biased region" description="Polar residues" evidence="1">
    <location>
        <begin position="1804"/>
        <end position="1817"/>
    </location>
</feature>
<feature type="region of interest" description="Disordered" evidence="1">
    <location>
        <begin position="1838"/>
        <end position="1887"/>
    </location>
</feature>
<dbReference type="GO" id="GO:0003824">
    <property type="term" value="F:catalytic activity"/>
    <property type="evidence" value="ECO:0007669"/>
    <property type="project" value="UniProtKB-ARBA"/>
</dbReference>
<comment type="caution">
    <text evidence="4">The sequence shown here is derived from an EMBL/GenBank/DDBJ whole genome shotgun (WGS) entry which is preliminary data.</text>
</comment>
<reference evidence="4" key="1">
    <citation type="submission" date="2019-09" db="EMBL/GenBank/DDBJ databases">
        <authorList>
            <consortium name="GenomeTrakr network: Whole genome sequencing for foodborne pathogen traceback"/>
        </authorList>
    </citation>
    <scope>NUCLEOTIDE SEQUENCE [LARGE SCALE GENOMIC DNA]</scope>
    <source>
        <strain evidence="4">TTU_583</strain>
    </source>
</reference>
<dbReference type="EMBL" id="AAKUWM010000002">
    <property type="protein sequence ID" value="ECV9656740.1"/>
    <property type="molecule type" value="Genomic_DNA"/>
</dbReference>
<feature type="domain" description="Filamentous haemagglutinin FhaB/tRNA nuclease CdiA-like TPS" evidence="3">
    <location>
        <begin position="50"/>
        <end position="168"/>
    </location>
</feature>
<dbReference type="NCBIfam" id="TIGR01901">
    <property type="entry name" value="adhes_NPXG"/>
    <property type="match status" value="1"/>
</dbReference>
<feature type="signal peptide" evidence="2">
    <location>
        <begin position="1"/>
        <end position="28"/>
    </location>
</feature>
<dbReference type="SMART" id="SM00912">
    <property type="entry name" value="Haemagg_act"/>
    <property type="match status" value="1"/>
</dbReference>
<evidence type="ECO:0000259" key="3">
    <source>
        <dbReference type="SMART" id="SM00912"/>
    </source>
</evidence>